<evidence type="ECO:0000256" key="1">
    <source>
        <dbReference type="SAM" id="SignalP"/>
    </source>
</evidence>
<feature type="signal peptide" evidence="1">
    <location>
        <begin position="1"/>
        <end position="30"/>
    </location>
</feature>
<dbReference type="InterPro" id="IPR030916">
    <property type="entry name" value="ELWxxDGT_rpt"/>
</dbReference>
<dbReference type="Proteomes" id="UP000306196">
    <property type="component" value="Unassembled WGS sequence"/>
</dbReference>
<sequence length="1138" mass="120797">MPLPLPRLPFRALILTLLVLPWSLSQTAHAADPYLVKDINTVLRNDASDPYDLCVIGSTTYFTAFSPATGRELWKSDGTEAGTVLVKDIAAGSMGANITALAAMNGILYFRADDGIHGTELWKSDGTEQGTLMLKDATPGAASSVIDRLTPVGSTLYFTISESGLLVTSPNGHVSTPLDQSLWKTDGTADGTVKVKDLNPYAHGYERFGDLTPAGNHLFFMHYTAAHGSELWKSDGTEQGTGMVKDIRPGTGGSVPSHLTVVGSTLYFSANDGSTGGELWKSDGTEQGTTLVKDFIPGATSSNPTALTAFGDHLYLRATDSTHGAELWKSDGTALGTTLVKDISDGSASSSPYAFAVINGSLYFSASDGNLGVELWRTDGTAAGTMLVKDINPGPGNSSPSGLFPVGSTFYFTANDGIHGTELWKTDGTAAGTTMVKDIREGLTPSTIYYFTASGNILHFAVSDGVHGLELWKSDGTAGGTTMVKDINGGSHSSDISHPISFNGVLYYQADDGIHGKELWRSDGTVGGTRMVKDIAPGPNHSFPYGFRIKDGKLYFMVTDSSGSSSGWWCSDGTEEGTQLVNSNIQNFYSAFVMGNSFYYLDYSFQTFAYSDLFRTDGTTESTVLVKDLDEVTSLGIQQVLGNSIYFMGGTAAEGIGLWKSDGTTAGTTLVKPFVLPSPVIFFIGQGGSTIMNNTLYLVADDGTHGSELWKSDGTSAGTTLVKDILSGSGNFRISFLTAGSNLIYFLVDGENIQKQLWRSDGTAQGTFSLFEIAPTPFPLNPPLRELIVVGDTVFFGNYSPETGAELWKSDGTIAGTGMVKDIKPGSEGSAIESQSVHNGLLYFSANDGIHGHELWRSDGTEAGTVMVSDVSPGSVGSSPIILAKAGNLLYFTASNGDQGRELWALPLAADYTPPSGGTFTLTPATSIDPGTTLTLTFADWVDADAASLPLTYSILVNGDVVSPSGPTASRNFASPVTPGVHTITGRIHDSANNLTDVISSFTVNTPLQTWRRTYFGSTSNTGTAADTADFDHDGIANLLEWATARNPTIASTLPVTTTLNSFTDKIEFTYIRSRAAFTSGTTYTVEWSDTLAPNSWSDLDVEEVSVIEVDDDTESVFSRIPAGNLGRRFVRLRVTAP</sequence>
<dbReference type="NCBIfam" id="TIGR04534">
    <property type="entry name" value="ELWxxDGT_rpt"/>
    <property type="match status" value="10"/>
</dbReference>
<evidence type="ECO:0000313" key="2">
    <source>
        <dbReference type="EMBL" id="TLD70443.1"/>
    </source>
</evidence>
<dbReference type="AlphaFoldDB" id="A0A5R8KDR7"/>
<dbReference type="InterPro" id="IPR011047">
    <property type="entry name" value="Quinoprotein_ADH-like_sf"/>
</dbReference>
<proteinExistence type="predicted"/>
<keyword evidence="1" id="KW-0732">Signal</keyword>
<dbReference type="EMBL" id="VAUV01000008">
    <property type="protein sequence ID" value="TLD70443.1"/>
    <property type="molecule type" value="Genomic_DNA"/>
</dbReference>
<reference evidence="2 3" key="1">
    <citation type="submission" date="2019-05" db="EMBL/GenBank/DDBJ databases">
        <title>Verrucobacter flavum gen. nov., sp. nov. a new member of the family Verrucomicrobiaceae.</title>
        <authorList>
            <person name="Szuroczki S."/>
            <person name="Abbaszade G."/>
            <person name="Szabo A."/>
            <person name="Felfoldi T."/>
            <person name="Schumann P."/>
            <person name="Boka K."/>
            <person name="Keki Z."/>
            <person name="Toumi M."/>
            <person name="Toth E."/>
        </authorList>
    </citation>
    <scope>NUCLEOTIDE SEQUENCE [LARGE SCALE GENOMIC DNA]</scope>
    <source>
        <strain evidence="2 3">MG-N-17</strain>
    </source>
</reference>
<comment type="caution">
    <text evidence="2">The sequence shown here is derived from an EMBL/GenBank/DDBJ whole genome shotgun (WGS) entry which is preliminary data.</text>
</comment>
<accession>A0A5R8KDR7</accession>
<dbReference type="RefSeq" id="WP_138086499.1">
    <property type="nucleotide sequence ID" value="NZ_VAUV01000008.1"/>
</dbReference>
<evidence type="ECO:0008006" key="4">
    <source>
        <dbReference type="Google" id="ProtNLM"/>
    </source>
</evidence>
<keyword evidence="3" id="KW-1185">Reference proteome</keyword>
<dbReference type="SUPFAM" id="SSF50998">
    <property type="entry name" value="Quinoprotein alcohol dehydrogenase-like"/>
    <property type="match status" value="1"/>
</dbReference>
<evidence type="ECO:0000313" key="3">
    <source>
        <dbReference type="Proteomes" id="UP000306196"/>
    </source>
</evidence>
<dbReference type="SMART" id="SM00564">
    <property type="entry name" value="PQQ"/>
    <property type="match status" value="4"/>
</dbReference>
<gene>
    <name evidence="2" type="ORF">FEM03_11990</name>
</gene>
<organism evidence="2 3">
    <name type="scientific">Phragmitibacter flavus</name>
    <dbReference type="NCBI Taxonomy" id="2576071"/>
    <lineage>
        <taxon>Bacteria</taxon>
        <taxon>Pseudomonadati</taxon>
        <taxon>Verrucomicrobiota</taxon>
        <taxon>Verrucomicrobiia</taxon>
        <taxon>Verrucomicrobiales</taxon>
        <taxon>Verrucomicrobiaceae</taxon>
        <taxon>Phragmitibacter</taxon>
    </lineage>
</organism>
<feature type="chain" id="PRO_5024288263" description="Hyalin" evidence="1">
    <location>
        <begin position="31"/>
        <end position="1138"/>
    </location>
</feature>
<dbReference type="OrthoDB" id="3179827at2"/>
<dbReference type="InterPro" id="IPR018391">
    <property type="entry name" value="PQQ_b-propeller_rpt"/>
</dbReference>
<name>A0A5R8KDR7_9BACT</name>
<protein>
    <recommendedName>
        <fullName evidence="4">Hyalin</fullName>
    </recommendedName>
</protein>